<dbReference type="Proteomes" id="UP000824120">
    <property type="component" value="Chromosome 4"/>
</dbReference>
<name>A0A9J5ZBZ7_SOLCO</name>
<sequence>MEESLTYPDKGCNTVMLFCQAAKPVSIQRSGAVVPKITTIHVPATCSMDIAPSHSDGSLVSID</sequence>
<accession>A0A9J5ZBZ7</accession>
<comment type="caution">
    <text evidence="1">The sequence shown here is derived from an EMBL/GenBank/DDBJ whole genome shotgun (WGS) entry which is preliminary data.</text>
</comment>
<gene>
    <name evidence="1" type="ORF">H5410_020736</name>
</gene>
<protein>
    <submittedName>
        <fullName evidence="1">Uncharacterized protein</fullName>
    </submittedName>
</protein>
<evidence type="ECO:0000313" key="1">
    <source>
        <dbReference type="EMBL" id="KAG5609455.1"/>
    </source>
</evidence>
<evidence type="ECO:0000313" key="2">
    <source>
        <dbReference type="Proteomes" id="UP000824120"/>
    </source>
</evidence>
<dbReference type="EMBL" id="JACXVP010000004">
    <property type="protein sequence ID" value="KAG5609455.1"/>
    <property type="molecule type" value="Genomic_DNA"/>
</dbReference>
<reference evidence="1 2" key="1">
    <citation type="submission" date="2020-09" db="EMBL/GenBank/DDBJ databases">
        <title>De no assembly of potato wild relative species, Solanum commersonii.</title>
        <authorList>
            <person name="Cho K."/>
        </authorList>
    </citation>
    <scope>NUCLEOTIDE SEQUENCE [LARGE SCALE GENOMIC DNA]</scope>
    <source>
        <strain evidence="1">LZ3.2</strain>
        <tissue evidence="1">Leaf</tissue>
    </source>
</reference>
<dbReference type="AlphaFoldDB" id="A0A9J5ZBZ7"/>
<proteinExistence type="predicted"/>
<keyword evidence="2" id="KW-1185">Reference proteome</keyword>
<organism evidence="1 2">
    <name type="scientific">Solanum commersonii</name>
    <name type="common">Commerson's wild potato</name>
    <name type="synonym">Commerson's nightshade</name>
    <dbReference type="NCBI Taxonomy" id="4109"/>
    <lineage>
        <taxon>Eukaryota</taxon>
        <taxon>Viridiplantae</taxon>
        <taxon>Streptophyta</taxon>
        <taxon>Embryophyta</taxon>
        <taxon>Tracheophyta</taxon>
        <taxon>Spermatophyta</taxon>
        <taxon>Magnoliopsida</taxon>
        <taxon>eudicotyledons</taxon>
        <taxon>Gunneridae</taxon>
        <taxon>Pentapetalae</taxon>
        <taxon>asterids</taxon>
        <taxon>lamiids</taxon>
        <taxon>Solanales</taxon>
        <taxon>Solanaceae</taxon>
        <taxon>Solanoideae</taxon>
        <taxon>Solaneae</taxon>
        <taxon>Solanum</taxon>
    </lineage>
</organism>